<proteinExistence type="predicted"/>
<feature type="region of interest" description="Disordered" evidence="8">
    <location>
        <begin position="430"/>
        <end position="450"/>
    </location>
</feature>
<keyword evidence="2" id="KW-0677">Repeat</keyword>
<dbReference type="PANTHER" id="PTHR24198:SF165">
    <property type="entry name" value="ANKYRIN REPEAT-CONTAINING PROTEIN-RELATED"/>
    <property type="match status" value="1"/>
</dbReference>
<evidence type="ECO:0000256" key="1">
    <source>
        <dbReference type="ARBA" id="ARBA00022723"/>
    </source>
</evidence>
<keyword evidence="1" id="KW-0479">Metal-binding</keyword>
<feature type="region of interest" description="Disordered" evidence="8">
    <location>
        <begin position="383"/>
        <end position="408"/>
    </location>
</feature>
<dbReference type="PROSITE" id="PS50297">
    <property type="entry name" value="ANK_REP_REGION"/>
    <property type="match status" value="1"/>
</dbReference>
<keyword evidence="3 7" id="KW-0863">Zinc-finger</keyword>
<evidence type="ECO:0000256" key="7">
    <source>
        <dbReference type="PROSITE-ProRule" id="PRU00175"/>
    </source>
</evidence>
<evidence type="ECO:0000256" key="4">
    <source>
        <dbReference type="ARBA" id="ARBA00022833"/>
    </source>
</evidence>
<accession>A0ABQ5S4L8</accession>
<name>A0ABQ5S4L8_9CHLO</name>
<dbReference type="InterPro" id="IPR001841">
    <property type="entry name" value="Znf_RING"/>
</dbReference>
<dbReference type="Gene3D" id="3.30.40.10">
    <property type="entry name" value="Zinc/RING finger domain, C3HC4 (zinc finger)"/>
    <property type="match status" value="1"/>
</dbReference>
<dbReference type="SMART" id="SM00184">
    <property type="entry name" value="RING"/>
    <property type="match status" value="1"/>
</dbReference>
<reference evidence="10 11" key="1">
    <citation type="journal article" date="2023" name="IScience">
        <title>Expanded male sex-determining region conserved during the evolution of homothallism in the green alga Volvox.</title>
        <authorList>
            <person name="Yamamoto K."/>
            <person name="Matsuzaki R."/>
            <person name="Mahakham W."/>
            <person name="Heman W."/>
            <person name="Sekimoto H."/>
            <person name="Kawachi M."/>
            <person name="Minakuchi Y."/>
            <person name="Toyoda A."/>
            <person name="Nozaki H."/>
        </authorList>
    </citation>
    <scope>NUCLEOTIDE SEQUENCE [LARGE SCALE GENOMIC DNA]</scope>
    <source>
        <strain evidence="10 11">NIES-4468</strain>
    </source>
</reference>
<evidence type="ECO:0000313" key="11">
    <source>
        <dbReference type="Proteomes" id="UP001165090"/>
    </source>
</evidence>
<dbReference type="Pfam" id="PF12796">
    <property type="entry name" value="Ank_2"/>
    <property type="match status" value="1"/>
</dbReference>
<dbReference type="SUPFAM" id="SSF57850">
    <property type="entry name" value="RING/U-box"/>
    <property type="match status" value="1"/>
</dbReference>
<evidence type="ECO:0000256" key="3">
    <source>
        <dbReference type="ARBA" id="ARBA00022771"/>
    </source>
</evidence>
<dbReference type="SMART" id="SM00248">
    <property type="entry name" value="ANK"/>
    <property type="match status" value="5"/>
</dbReference>
<sequence length="536" mass="57338">MGCATSCIAPAVADLRKSVKSGDVDTALRVLTSCPHLLSSPISFFSSRAVTPLHAACERKQIRTVEEILSFLASSGLPTVQRALRPYCQRICVPLPSSVVEGVQMAVQLADYKGQTPLMYGCFVDCPELVRLLLTKGADPWARDLPAGRTALHYAAMSHSAAGLKMLMQYIPRDMLSQDGCRYMDATSDCGLTALHYCVFSDNLEALRELLYSHHLDVNAATKSQSYDDHWVLEAASTPLHFAAARGSLAAAVELLRYYDQRVIEDPSIEDPRTRVDTLGQTPYQLATLVHPSHCELSALLRPNQPLRVALRTALLACGAELALGPPPLVALAAEVLRHKLLEDVRCAVASVAVAAASAPPKPEAAVHPDLLEELRMSSLINTAPARGRGPTGRPCTNRGGAEVDRSPKMFGFDSVPGALPLEEGVASCGGSRPGGSAGSGFSPSSSPDFRVVRDSAWEDDGEYQEGKEVQCGVCLELPVVVMSPSCGHGICGGCAEQLCAGIASKPLTCPFCRRSVPAFMPWERPRFKTQSFGGP</sequence>
<dbReference type="InterPro" id="IPR017907">
    <property type="entry name" value="Znf_RING_CS"/>
</dbReference>
<evidence type="ECO:0000313" key="10">
    <source>
        <dbReference type="EMBL" id="GLI64448.1"/>
    </source>
</evidence>
<keyword evidence="5 6" id="KW-0040">ANK repeat</keyword>
<dbReference type="PROSITE" id="PS50089">
    <property type="entry name" value="ZF_RING_2"/>
    <property type="match status" value="1"/>
</dbReference>
<evidence type="ECO:0000259" key="9">
    <source>
        <dbReference type="PROSITE" id="PS50089"/>
    </source>
</evidence>
<dbReference type="InterPro" id="IPR013083">
    <property type="entry name" value="Znf_RING/FYVE/PHD"/>
</dbReference>
<dbReference type="InterPro" id="IPR002110">
    <property type="entry name" value="Ankyrin_rpt"/>
</dbReference>
<organism evidence="10 11">
    <name type="scientific">Volvox africanus</name>
    <dbReference type="NCBI Taxonomy" id="51714"/>
    <lineage>
        <taxon>Eukaryota</taxon>
        <taxon>Viridiplantae</taxon>
        <taxon>Chlorophyta</taxon>
        <taxon>core chlorophytes</taxon>
        <taxon>Chlorophyceae</taxon>
        <taxon>CS clade</taxon>
        <taxon>Chlamydomonadales</taxon>
        <taxon>Volvocaceae</taxon>
        <taxon>Volvox</taxon>
    </lineage>
</organism>
<keyword evidence="11" id="KW-1185">Reference proteome</keyword>
<dbReference type="InterPro" id="IPR036770">
    <property type="entry name" value="Ankyrin_rpt-contain_sf"/>
</dbReference>
<dbReference type="PROSITE" id="PS00518">
    <property type="entry name" value="ZF_RING_1"/>
    <property type="match status" value="1"/>
</dbReference>
<dbReference type="SUPFAM" id="SSF48403">
    <property type="entry name" value="Ankyrin repeat"/>
    <property type="match status" value="1"/>
</dbReference>
<comment type="caution">
    <text evidence="10">The sequence shown here is derived from an EMBL/GenBank/DDBJ whole genome shotgun (WGS) entry which is preliminary data.</text>
</comment>
<dbReference type="Pfam" id="PF00023">
    <property type="entry name" value="Ank"/>
    <property type="match status" value="1"/>
</dbReference>
<dbReference type="PROSITE" id="PS50088">
    <property type="entry name" value="ANK_REPEAT"/>
    <property type="match status" value="1"/>
</dbReference>
<evidence type="ECO:0000256" key="2">
    <source>
        <dbReference type="ARBA" id="ARBA00022737"/>
    </source>
</evidence>
<protein>
    <recommendedName>
        <fullName evidence="9">RING-type domain-containing protein</fullName>
    </recommendedName>
</protein>
<evidence type="ECO:0000256" key="6">
    <source>
        <dbReference type="PROSITE-ProRule" id="PRU00023"/>
    </source>
</evidence>
<gene>
    <name evidence="10" type="ORF">VaNZ11_007720</name>
</gene>
<dbReference type="EMBL" id="BSDZ01000019">
    <property type="protein sequence ID" value="GLI64448.1"/>
    <property type="molecule type" value="Genomic_DNA"/>
</dbReference>
<keyword evidence="4" id="KW-0862">Zinc</keyword>
<feature type="repeat" description="ANK" evidence="6">
    <location>
        <begin position="113"/>
        <end position="145"/>
    </location>
</feature>
<evidence type="ECO:0000256" key="8">
    <source>
        <dbReference type="SAM" id="MobiDB-lite"/>
    </source>
</evidence>
<evidence type="ECO:0000256" key="5">
    <source>
        <dbReference type="ARBA" id="ARBA00023043"/>
    </source>
</evidence>
<dbReference type="Gene3D" id="1.25.40.20">
    <property type="entry name" value="Ankyrin repeat-containing domain"/>
    <property type="match status" value="2"/>
</dbReference>
<dbReference type="Pfam" id="PF13920">
    <property type="entry name" value="zf-C3HC4_3"/>
    <property type="match status" value="1"/>
</dbReference>
<feature type="domain" description="RING-type" evidence="9">
    <location>
        <begin position="472"/>
        <end position="514"/>
    </location>
</feature>
<dbReference type="Proteomes" id="UP001165090">
    <property type="component" value="Unassembled WGS sequence"/>
</dbReference>
<dbReference type="PANTHER" id="PTHR24198">
    <property type="entry name" value="ANKYRIN REPEAT AND PROTEIN KINASE DOMAIN-CONTAINING PROTEIN"/>
    <property type="match status" value="1"/>
</dbReference>